<comment type="caution">
    <text evidence="10">The sequence shown here is derived from an EMBL/GenBank/DDBJ whole genome shotgun (WGS) entry which is preliminary data.</text>
</comment>
<evidence type="ECO:0000313" key="10">
    <source>
        <dbReference type="EMBL" id="KAK2567369.1"/>
    </source>
</evidence>
<dbReference type="GO" id="GO:0005876">
    <property type="term" value="C:spindle microtubule"/>
    <property type="evidence" value="ECO:0007669"/>
    <property type="project" value="TreeGrafter"/>
</dbReference>
<feature type="transmembrane region" description="Helical" evidence="9">
    <location>
        <begin position="20"/>
        <end position="40"/>
    </location>
</feature>
<evidence type="ECO:0000256" key="8">
    <source>
        <dbReference type="ARBA" id="ARBA00041958"/>
    </source>
</evidence>
<evidence type="ECO:0000256" key="4">
    <source>
        <dbReference type="ARBA" id="ARBA00022737"/>
    </source>
</evidence>
<dbReference type="Proteomes" id="UP001249851">
    <property type="component" value="Unassembled WGS sequence"/>
</dbReference>
<organism evidence="10 11">
    <name type="scientific">Acropora cervicornis</name>
    <name type="common">Staghorn coral</name>
    <dbReference type="NCBI Taxonomy" id="6130"/>
    <lineage>
        <taxon>Eukaryota</taxon>
        <taxon>Metazoa</taxon>
        <taxon>Cnidaria</taxon>
        <taxon>Anthozoa</taxon>
        <taxon>Hexacorallia</taxon>
        <taxon>Scleractinia</taxon>
        <taxon>Astrocoeniina</taxon>
        <taxon>Acroporidae</taxon>
        <taxon>Acropora</taxon>
    </lineage>
</organism>
<comment type="subcellular location">
    <subcellularLocation>
        <location evidence="1">Cytoplasm</location>
        <location evidence="1">Cytoskeleton</location>
    </subcellularLocation>
</comment>
<evidence type="ECO:0000256" key="2">
    <source>
        <dbReference type="ARBA" id="ARBA00011375"/>
    </source>
</evidence>
<dbReference type="InterPro" id="IPR049039">
    <property type="entry name" value="RMD1-3_a_helical_rpt"/>
</dbReference>
<keyword evidence="5" id="KW-0802">TPR repeat</keyword>
<dbReference type="Pfam" id="PF21033">
    <property type="entry name" value="RMD1-3"/>
    <property type="match status" value="1"/>
</dbReference>
<reference evidence="10" key="1">
    <citation type="journal article" date="2023" name="G3 (Bethesda)">
        <title>Whole genome assembly and annotation of the endangered Caribbean coral Acropora cervicornis.</title>
        <authorList>
            <person name="Selwyn J.D."/>
            <person name="Vollmer S.V."/>
        </authorList>
    </citation>
    <scope>NUCLEOTIDE SEQUENCE</scope>
    <source>
        <strain evidence="10">K2</strain>
    </source>
</reference>
<name>A0AAD9QTY9_ACRCE</name>
<proteinExistence type="predicted"/>
<reference evidence="10" key="2">
    <citation type="journal article" date="2023" name="Science">
        <title>Genomic signatures of disease resistance in endangered staghorn corals.</title>
        <authorList>
            <person name="Vollmer S.V."/>
            <person name="Selwyn J.D."/>
            <person name="Despard B.A."/>
            <person name="Roesel C.L."/>
        </authorList>
    </citation>
    <scope>NUCLEOTIDE SEQUENCE</scope>
    <source>
        <strain evidence="10">K2</strain>
    </source>
</reference>
<keyword evidence="4" id="KW-0677">Repeat</keyword>
<keyword evidence="9" id="KW-0472">Membrane</keyword>
<gene>
    <name evidence="10" type="ORF">P5673_008169</name>
</gene>
<evidence type="ECO:0000256" key="6">
    <source>
        <dbReference type="ARBA" id="ARBA00023212"/>
    </source>
</evidence>
<protein>
    <recommendedName>
        <fullName evidence="7">Regulator of microtubule dynamics protein 1</fullName>
    </recommendedName>
    <alternativeName>
        <fullName evidence="8">Protein FAM82B</fullName>
    </alternativeName>
</protein>
<evidence type="ECO:0000256" key="5">
    <source>
        <dbReference type="ARBA" id="ARBA00022803"/>
    </source>
</evidence>
<dbReference type="GO" id="GO:0008017">
    <property type="term" value="F:microtubule binding"/>
    <property type="evidence" value="ECO:0007669"/>
    <property type="project" value="TreeGrafter"/>
</dbReference>
<dbReference type="GO" id="GO:0097431">
    <property type="term" value="C:mitotic spindle pole"/>
    <property type="evidence" value="ECO:0007669"/>
    <property type="project" value="TreeGrafter"/>
</dbReference>
<dbReference type="AlphaFoldDB" id="A0AAD9QTY9"/>
<sequence>MASLFSIFDFTFSLSLGRNILFGVSIGLGIGVGIGVGMVASKRIFPFRADDRNLVVLFSELTNEIREIRYVMLKLETSFDKGKSEGIRILKEKGSEDEETDDFEEFFEMSVEEPLQSDNTEDKYKVHGILENSLQKDQQSCDVTWRYARSCFDIATLKGKNGDFEGKRTLLYEGVAKAERALKLDSKSSVAHKWCVTLSSVSFEFDHEHIQKAIELDGSDPCLYHYLGRWCFEVSMLSWWKRTAAATLVAEPPSSTLDEALGNFLKCHYEKGNSQIAADYLKKALALPVSSDDLAMNLLTELA</sequence>
<comment type="subunit">
    <text evidence="2">Interacts with microtubules.</text>
</comment>
<evidence type="ECO:0000256" key="7">
    <source>
        <dbReference type="ARBA" id="ARBA00039966"/>
    </source>
</evidence>
<evidence type="ECO:0000256" key="9">
    <source>
        <dbReference type="SAM" id="Phobius"/>
    </source>
</evidence>
<keyword evidence="9" id="KW-0812">Transmembrane</keyword>
<dbReference type="GO" id="GO:0005739">
    <property type="term" value="C:mitochondrion"/>
    <property type="evidence" value="ECO:0007669"/>
    <property type="project" value="TreeGrafter"/>
</dbReference>
<keyword evidence="9" id="KW-1133">Transmembrane helix</keyword>
<evidence type="ECO:0000256" key="1">
    <source>
        <dbReference type="ARBA" id="ARBA00004245"/>
    </source>
</evidence>
<evidence type="ECO:0000256" key="3">
    <source>
        <dbReference type="ARBA" id="ARBA00022490"/>
    </source>
</evidence>
<keyword evidence="11" id="KW-1185">Reference proteome</keyword>
<keyword evidence="3" id="KW-0963">Cytoplasm</keyword>
<dbReference type="EMBL" id="JARQWQ010000014">
    <property type="protein sequence ID" value="KAK2567369.1"/>
    <property type="molecule type" value="Genomic_DNA"/>
</dbReference>
<accession>A0AAD9QTY9</accession>
<dbReference type="InterPro" id="IPR011990">
    <property type="entry name" value="TPR-like_helical_dom_sf"/>
</dbReference>
<dbReference type="PANTHER" id="PTHR16056">
    <property type="entry name" value="REGULATOR OF MICROTUBULE DYNAMICS PROTEIN"/>
    <property type="match status" value="1"/>
</dbReference>
<dbReference type="PANTHER" id="PTHR16056:SF16">
    <property type="entry name" value="REGULATOR OF MICROTUBULE DYNAMICS PROTEIN 1"/>
    <property type="match status" value="1"/>
</dbReference>
<evidence type="ECO:0000313" key="11">
    <source>
        <dbReference type="Proteomes" id="UP001249851"/>
    </source>
</evidence>
<dbReference type="Gene3D" id="1.25.40.10">
    <property type="entry name" value="Tetratricopeptide repeat domain"/>
    <property type="match status" value="1"/>
</dbReference>
<keyword evidence="6" id="KW-0206">Cytoskeleton</keyword>